<proteinExistence type="predicted"/>
<sequence length="34" mass="3397">MLSCLVVGAIAVVTSVLVADVAAAETPRDLIEAV</sequence>
<reference evidence="1" key="1">
    <citation type="submission" date="2018-05" db="EMBL/GenBank/DDBJ databases">
        <authorList>
            <person name="Lanie J.A."/>
            <person name="Ng W.-L."/>
            <person name="Kazmierczak K.M."/>
            <person name="Andrzejewski T.M."/>
            <person name="Davidsen T.M."/>
            <person name="Wayne K.J."/>
            <person name="Tettelin H."/>
            <person name="Glass J.I."/>
            <person name="Rusch D."/>
            <person name="Podicherti R."/>
            <person name="Tsui H.-C.T."/>
            <person name="Winkler M.E."/>
        </authorList>
    </citation>
    <scope>NUCLEOTIDE SEQUENCE</scope>
</reference>
<protein>
    <submittedName>
        <fullName evidence="1">Uncharacterized protein</fullName>
    </submittedName>
</protein>
<evidence type="ECO:0000313" key="1">
    <source>
        <dbReference type="EMBL" id="SVE55587.1"/>
    </source>
</evidence>
<dbReference type="AlphaFoldDB" id="A0A383EFG4"/>
<gene>
    <name evidence="1" type="ORF">METZ01_LOCUS508441</name>
</gene>
<accession>A0A383EFG4</accession>
<feature type="non-terminal residue" evidence="1">
    <location>
        <position position="34"/>
    </location>
</feature>
<organism evidence="1">
    <name type="scientific">marine metagenome</name>
    <dbReference type="NCBI Taxonomy" id="408172"/>
    <lineage>
        <taxon>unclassified sequences</taxon>
        <taxon>metagenomes</taxon>
        <taxon>ecological metagenomes</taxon>
    </lineage>
</organism>
<dbReference type="EMBL" id="UINC01225492">
    <property type="protein sequence ID" value="SVE55587.1"/>
    <property type="molecule type" value="Genomic_DNA"/>
</dbReference>
<name>A0A383EFG4_9ZZZZ</name>